<accession>A0A1E5IL28</accession>
<dbReference type="AlphaFoldDB" id="A0A1E5IL28"/>
<name>A0A1E5IL28_ENDTX</name>
<dbReference type="Pfam" id="PF08827">
    <property type="entry name" value="DUF1805"/>
    <property type="match status" value="1"/>
</dbReference>
<dbReference type="Gene3D" id="3.30.1980.10">
    <property type="entry name" value="Hypothetical protein YunC"/>
    <property type="match status" value="1"/>
</dbReference>
<dbReference type="InterPro" id="IPR036493">
    <property type="entry name" value="YunC_sf"/>
</dbReference>
<evidence type="ECO:0000313" key="2">
    <source>
        <dbReference type="Proteomes" id="UP000095237"/>
    </source>
</evidence>
<sequence length="96" mass="10766">MQLKEFVVNEKKYYGFEGELFSGSNLVFIKGNNGFIMCGYLNLETAERMGNIAAVVTGVKTIDDMLKKNIISSTTHAQKVRIKPGMSVLEVLERIF</sequence>
<gene>
    <name evidence="1" type="ORF">ATZ36_15430</name>
</gene>
<organism evidence="1 2">
    <name type="scientific">Endomicrobium trichonymphae</name>
    <dbReference type="NCBI Taxonomy" id="1408204"/>
    <lineage>
        <taxon>Bacteria</taxon>
        <taxon>Pseudomonadati</taxon>
        <taxon>Elusimicrobiota</taxon>
        <taxon>Endomicrobiia</taxon>
        <taxon>Endomicrobiales</taxon>
        <taxon>Endomicrobiaceae</taxon>
        <taxon>Candidatus Endomicrobiellum</taxon>
    </lineage>
</organism>
<proteinExistence type="predicted"/>
<evidence type="ECO:0000313" key="1">
    <source>
        <dbReference type="EMBL" id="OEG71196.1"/>
    </source>
</evidence>
<evidence type="ECO:0008006" key="3">
    <source>
        <dbReference type="Google" id="ProtNLM"/>
    </source>
</evidence>
<reference evidence="1 2" key="1">
    <citation type="submission" date="2015-11" db="EMBL/GenBank/DDBJ databases">
        <title>Evidence for parallel genomic evolution in an endosymbiosis of termite gut flagellates.</title>
        <authorList>
            <person name="Zheng H."/>
        </authorList>
    </citation>
    <scope>NUCLEOTIDE SEQUENCE [LARGE SCALE GENOMIC DNA]</scope>
    <source>
        <strain evidence="1 2">CET450</strain>
    </source>
</reference>
<keyword evidence="2" id="KW-1185">Reference proteome</keyword>
<dbReference type="SUPFAM" id="SSF102891">
    <property type="entry name" value="Hypothetical protein Ta1206"/>
    <property type="match status" value="1"/>
</dbReference>
<dbReference type="InterPro" id="IPR014931">
    <property type="entry name" value="DUF1805"/>
</dbReference>
<protein>
    <recommendedName>
        <fullName evidence="3">DUF1805 domain-containing protein</fullName>
    </recommendedName>
</protein>
<dbReference type="Proteomes" id="UP000095237">
    <property type="component" value="Unassembled WGS sequence"/>
</dbReference>
<comment type="caution">
    <text evidence="1">The sequence shown here is derived from an EMBL/GenBank/DDBJ whole genome shotgun (WGS) entry which is preliminary data.</text>
</comment>
<dbReference type="EMBL" id="LNVX01000227">
    <property type="protein sequence ID" value="OEG71196.1"/>
    <property type="molecule type" value="Genomic_DNA"/>
</dbReference>